<feature type="region of interest" description="Disordered" evidence="9">
    <location>
        <begin position="1"/>
        <end position="26"/>
    </location>
</feature>
<evidence type="ECO:0000256" key="1">
    <source>
        <dbReference type="ARBA" id="ARBA00004123"/>
    </source>
</evidence>
<keyword evidence="6" id="KW-0804">Transcription</keyword>
<name>A0ABD3G9H4_9MARC</name>
<reference evidence="11 12" key="1">
    <citation type="submission" date="2024-09" db="EMBL/GenBank/DDBJ databases">
        <title>Chromosome-scale assembly of Riccia sorocarpa.</title>
        <authorList>
            <person name="Paukszto L."/>
        </authorList>
    </citation>
    <scope>NUCLEOTIDE SEQUENCE [LARGE SCALE GENOMIC DNA]</scope>
    <source>
        <strain evidence="11">LP-2024</strain>
        <tissue evidence="11">Aerial parts of the thallus</tissue>
    </source>
</reference>
<dbReference type="InterPro" id="IPR036955">
    <property type="entry name" value="AP2/ERF_dom_sf"/>
</dbReference>
<dbReference type="PROSITE" id="PS51032">
    <property type="entry name" value="AP2_ERF"/>
    <property type="match status" value="1"/>
</dbReference>
<keyword evidence="4" id="KW-0238">DNA-binding</keyword>
<dbReference type="InterPro" id="IPR001471">
    <property type="entry name" value="AP2/ERF_dom"/>
</dbReference>
<feature type="domain" description="AP2/ERF" evidence="10">
    <location>
        <begin position="13"/>
        <end position="70"/>
    </location>
</feature>
<evidence type="ECO:0000256" key="9">
    <source>
        <dbReference type="SAM" id="MobiDB-lite"/>
    </source>
</evidence>
<protein>
    <recommendedName>
        <fullName evidence="10">AP2/ERF domain-containing protein</fullName>
    </recommendedName>
</protein>
<evidence type="ECO:0000256" key="6">
    <source>
        <dbReference type="ARBA" id="ARBA00023163"/>
    </source>
</evidence>
<evidence type="ECO:0000256" key="4">
    <source>
        <dbReference type="ARBA" id="ARBA00023125"/>
    </source>
</evidence>
<keyword evidence="7" id="KW-0539">Nucleus</keyword>
<dbReference type="SUPFAM" id="SSF54171">
    <property type="entry name" value="DNA-binding domain"/>
    <property type="match status" value="1"/>
</dbReference>
<dbReference type="PANTHER" id="PTHR31241:SF62">
    <property type="entry name" value="DEHYDRATION-RESPONSIVE ELEMENT-BINDING PROTEIN 2D"/>
    <property type="match status" value="1"/>
</dbReference>
<evidence type="ECO:0000313" key="11">
    <source>
        <dbReference type="EMBL" id="KAL3675780.1"/>
    </source>
</evidence>
<comment type="caution">
    <text evidence="11">The sequence shown here is derived from an EMBL/GenBank/DDBJ whole genome shotgun (WGS) entry which is preliminary data.</text>
</comment>
<keyword evidence="5" id="KW-0010">Activator</keyword>
<dbReference type="PANTHER" id="PTHR31241">
    <property type="entry name" value="DEHYDRATION-RESPONSIVE ELEMENT-BINDING PROTEIN 2C"/>
    <property type="match status" value="1"/>
</dbReference>
<comment type="similarity">
    <text evidence="8">Belongs to the AP2/ERF transcription factor family. ERF subfamily.</text>
</comment>
<keyword evidence="3" id="KW-0346">Stress response</keyword>
<dbReference type="CDD" id="cd00018">
    <property type="entry name" value="AP2"/>
    <property type="match status" value="1"/>
</dbReference>
<dbReference type="GO" id="GO:0003677">
    <property type="term" value="F:DNA binding"/>
    <property type="evidence" value="ECO:0007669"/>
    <property type="project" value="UniProtKB-KW"/>
</dbReference>
<dbReference type="Proteomes" id="UP001633002">
    <property type="component" value="Unassembled WGS sequence"/>
</dbReference>
<evidence type="ECO:0000256" key="3">
    <source>
        <dbReference type="ARBA" id="ARBA00023016"/>
    </source>
</evidence>
<dbReference type="GO" id="GO:0005634">
    <property type="term" value="C:nucleus"/>
    <property type="evidence" value="ECO:0007669"/>
    <property type="project" value="UniProtKB-SubCell"/>
</dbReference>
<feature type="region of interest" description="Disordered" evidence="9">
    <location>
        <begin position="68"/>
        <end position="88"/>
    </location>
</feature>
<dbReference type="SMART" id="SM00380">
    <property type="entry name" value="AP2"/>
    <property type="match status" value="1"/>
</dbReference>
<keyword evidence="12" id="KW-1185">Reference proteome</keyword>
<dbReference type="AlphaFoldDB" id="A0ABD3G9H4"/>
<accession>A0ABD3G9H4</accession>
<dbReference type="InterPro" id="IPR016177">
    <property type="entry name" value="DNA-bd_dom_sf"/>
</dbReference>
<evidence type="ECO:0000256" key="5">
    <source>
        <dbReference type="ARBA" id="ARBA00023159"/>
    </source>
</evidence>
<sequence length="289" mass="32344">MRRGGGPFNSLCVNKGARQKKSGKWVAEFRRPGEKTRKWLGNFSSMEEAVKAYNQMSAEVNGTSVYTTLQPQNKYSRSPMNDAERGSDVPQDERLFRVPLNWLMSSDFSDEIYAVITHPKRPEAKETATDETEVHTVGELNFDAADIEGAEVHTVGELNCNSDFDIWNYLDGKEGEHLHDGFEELDKILAEVEIGAFKTDSSLLGATEENLSLRASPKTSDGPNILLSAYKQGNELTSDDFIPCDIAYDDLYSLEDGTGVHGEKFSSLKLSLEGTERTWNPLSMKRRTR</sequence>
<evidence type="ECO:0000256" key="7">
    <source>
        <dbReference type="ARBA" id="ARBA00023242"/>
    </source>
</evidence>
<keyword evidence="2" id="KW-0805">Transcription regulation</keyword>
<gene>
    <name evidence="11" type="ORF">R1sor_025728</name>
</gene>
<feature type="compositionally biased region" description="Polar residues" evidence="9">
    <location>
        <begin position="68"/>
        <end position="79"/>
    </location>
</feature>
<organism evidence="11 12">
    <name type="scientific">Riccia sorocarpa</name>
    <dbReference type="NCBI Taxonomy" id="122646"/>
    <lineage>
        <taxon>Eukaryota</taxon>
        <taxon>Viridiplantae</taxon>
        <taxon>Streptophyta</taxon>
        <taxon>Embryophyta</taxon>
        <taxon>Marchantiophyta</taxon>
        <taxon>Marchantiopsida</taxon>
        <taxon>Marchantiidae</taxon>
        <taxon>Marchantiales</taxon>
        <taxon>Ricciaceae</taxon>
        <taxon>Riccia</taxon>
    </lineage>
</organism>
<evidence type="ECO:0000259" key="10">
    <source>
        <dbReference type="PROSITE" id="PS51032"/>
    </source>
</evidence>
<dbReference type="EMBL" id="JBJQOH010000008">
    <property type="protein sequence ID" value="KAL3675780.1"/>
    <property type="molecule type" value="Genomic_DNA"/>
</dbReference>
<proteinExistence type="inferred from homology"/>
<evidence type="ECO:0000256" key="2">
    <source>
        <dbReference type="ARBA" id="ARBA00023015"/>
    </source>
</evidence>
<evidence type="ECO:0000313" key="12">
    <source>
        <dbReference type="Proteomes" id="UP001633002"/>
    </source>
</evidence>
<evidence type="ECO:0000256" key="8">
    <source>
        <dbReference type="ARBA" id="ARBA00024343"/>
    </source>
</evidence>
<dbReference type="Gene3D" id="3.30.730.10">
    <property type="entry name" value="AP2/ERF domain"/>
    <property type="match status" value="1"/>
</dbReference>
<comment type="subcellular location">
    <subcellularLocation>
        <location evidence="1">Nucleus</location>
    </subcellularLocation>
</comment>